<evidence type="ECO:0000313" key="3">
    <source>
        <dbReference type="EMBL" id="OLL25618.1"/>
    </source>
</evidence>
<feature type="compositionally biased region" description="Polar residues" evidence="1">
    <location>
        <begin position="193"/>
        <end position="242"/>
    </location>
</feature>
<accession>A0A1U7LSM7</accession>
<dbReference type="Pfam" id="PF10650">
    <property type="entry name" value="zf-C3H1"/>
    <property type="match status" value="1"/>
</dbReference>
<dbReference type="PANTHER" id="PTHR21563">
    <property type="entry name" value="ZINC FINGER C3H1 DOMAIN-CONTAINING PROTEIN"/>
    <property type="match status" value="1"/>
</dbReference>
<reference evidence="3 4" key="1">
    <citation type="submission" date="2016-04" db="EMBL/GenBank/DDBJ databases">
        <title>Evolutionary innovation and constraint leading to complex multicellularity in the Ascomycota.</title>
        <authorList>
            <person name="Cisse O."/>
            <person name="Nguyen A."/>
            <person name="Hewitt D.A."/>
            <person name="Jedd G."/>
            <person name="Stajich J.E."/>
        </authorList>
    </citation>
    <scope>NUCLEOTIDE SEQUENCE [LARGE SCALE GENOMIC DNA]</scope>
    <source>
        <strain evidence="3 4">DAH-3</strain>
    </source>
</reference>
<comment type="caution">
    <text evidence="3">The sequence shown here is derived from an EMBL/GenBank/DDBJ whole genome shotgun (WGS) entry which is preliminary data.</text>
</comment>
<dbReference type="Proteomes" id="UP000186594">
    <property type="component" value="Unassembled WGS sequence"/>
</dbReference>
<feature type="region of interest" description="Disordered" evidence="1">
    <location>
        <begin position="30"/>
        <end position="73"/>
    </location>
</feature>
<keyword evidence="4" id="KW-1185">Reference proteome</keyword>
<evidence type="ECO:0000259" key="2">
    <source>
        <dbReference type="Pfam" id="PF10650"/>
    </source>
</evidence>
<dbReference type="OrthoDB" id="1922977at2759"/>
<organism evidence="3 4">
    <name type="scientific">Neolecta irregularis (strain DAH-3)</name>
    <dbReference type="NCBI Taxonomy" id="1198029"/>
    <lineage>
        <taxon>Eukaryota</taxon>
        <taxon>Fungi</taxon>
        <taxon>Dikarya</taxon>
        <taxon>Ascomycota</taxon>
        <taxon>Taphrinomycotina</taxon>
        <taxon>Neolectales</taxon>
        <taxon>Neolectaceae</taxon>
        <taxon>Neolecta</taxon>
    </lineage>
</organism>
<gene>
    <name evidence="3" type="ORF">NEOLI_001872</name>
</gene>
<feature type="region of interest" description="Disordered" evidence="1">
    <location>
        <begin position="574"/>
        <end position="595"/>
    </location>
</feature>
<name>A0A1U7LSM7_NEOID</name>
<dbReference type="STRING" id="1198029.A0A1U7LSM7"/>
<dbReference type="GO" id="GO:0005634">
    <property type="term" value="C:nucleus"/>
    <property type="evidence" value="ECO:0007669"/>
    <property type="project" value="TreeGrafter"/>
</dbReference>
<feature type="region of interest" description="Disordered" evidence="1">
    <location>
        <begin position="305"/>
        <end position="328"/>
    </location>
</feature>
<dbReference type="PANTHER" id="PTHR21563:SF3">
    <property type="entry name" value="ZINC FINGER C3H1 DOMAIN-CONTAINING PROTEIN"/>
    <property type="match status" value="1"/>
</dbReference>
<protein>
    <submittedName>
        <fullName evidence="3">Protein red1</fullName>
    </submittedName>
</protein>
<dbReference type="GO" id="GO:0000178">
    <property type="term" value="C:exosome (RNase complex)"/>
    <property type="evidence" value="ECO:0007669"/>
    <property type="project" value="TreeGrafter"/>
</dbReference>
<evidence type="ECO:0000313" key="4">
    <source>
        <dbReference type="Proteomes" id="UP000186594"/>
    </source>
</evidence>
<feature type="domain" description="Putative zinc-finger" evidence="2">
    <location>
        <begin position="665"/>
        <end position="685"/>
    </location>
</feature>
<dbReference type="InterPro" id="IPR019607">
    <property type="entry name" value="Putative_zinc-finger_domain"/>
</dbReference>
<feature type="region of interest" description="Disordered" evidence="1">
    <location>
        <begin position="192"/>
        <end position="273"/>
    </location>
</feature>
<proteinExistence type="predicted"/>
<dbReference type="AlphaFoldDB" id="A0A1U7LSM7"/>
<dbReference type="EMBL" id="LXFE01000346">
    <property type="protein sequence ID" value="OLL25618.1"/>
    <property type="molecule type" value="Genomic_DNA"/>
</dbReference>
<dbReference type="OMA" id="CKYETTG"/>
<dbReference type="InterPro" id="IPR039278">
    <property type="entry name" value="Red1"/>
</dbReference>
<evidence type="ECO:0000256" key="1">
    <source>
        <dbReference type="SAM" id="MobiDB-lite"/>
    </source>
</evidence>
<sequence length="757" mass="84772">MVALFPQEPLPQNGGLSMDLTSLRMAALQSKKNQNSLAAPHNASDAASEREEGEISDADNRGSPPLPETYPHYGLCQKHHMVTSNYKVRPKAPEFPGRIHPVPETQTTPGRSSALSFAIKNKKQAASVAVAELIKLGLSFSDLCSENVHPEALIDILRSLNVPESYYLVSPPRQTIPVDEIEQLIHSERQVVDLTTEQSTPEVETNDTNDQQGNSKLTSTRIESPPLSTASNYSPRQHTSVNGLVENNARRRRPVAADFVPETSHSRSKFGSDSCDNVIIELSDDEASISRIDMDSTVVEKPMYKSQRAEGLEPPTSVSTHAKRKLQDTEDEIKRMTNLIAQLEKSKKKAPRANDLHQVQETEIVEDVSRKLKERKLSELQIELQKSIESSDAINAIMEESRAVEHRVETELESIESFIFEKEARLAILNQDISHLELQLKDAHSSRTRLYEEKKAAEETLTTHSFNAEKARTVHEQKLSEVEILQNELACPPSATAQQTSFADVVASLTRKRVSSQEHKSEKYHPPQDLESEIQEMEDVQISSASIHQPVGSNLLSTNDDSSHSSTYQHCVEVESPGNNSITPEDTEGHTEPNSPVIYDQTDYIPLGVADAPIKPNGGIHENHNYISPLRTFKSFRFHPNYLRWVPSGYGSLTYSHNLNPNGQLCQFECSGGICNDDSCTSIHFDKIRRPDYEILIELGQAVEGQTEEEQLQYRNGLRRIITQMRKTETPDVNKIAKAIVDYRRQFLGVSDRVIVL</sequence>